<keyword evidence="5" id="KW-1185">Reference proteome</keyword>
<dbReference type="InterPro" id="IPR015943">
    <property type="entry name" value="WD40/YVTN_repeat-like_dom_sf"/>
</dbReference>
<feature type="compositionally biased region" description="Pro residues" evidence="3">
    <location>
        <begin position="54"/>
        <end position="63"/>
    </location>
</feature>
<gene>
    <name evidence="4" type="ORF">CDCA_CDCA11G3297</name>
</gene>
<feature type="region of interest" description="Disordered" evidence="3">
    <location>
        <begin position="46"/>
        <end position="80"/>
    </location>
</feature>
<keyword evidence="2" id="KW-0677">Repeat</keyword>
<evidence type="ECO:0000313" key="5">
    <source>
        <dbReference type="Proteomes" id="UP001301350"/>
    </source>
</evidence>
<reference evidence="4 5" key="1">
    <citation type="submission" date="2022-07" db="EMBL/GenBank/DDBJ databases">
        <title>Genome-wide signatures of adaptation to extreme environments.</title>
        <authorList>
            <person name="Cho C.H."/>
            <person name="Yoon H.S."/>
        </authorList>
    </citation>
    <scope>NUCLEOTIDE SEQUENCE [LARGE SCALE GENOMIC DNA]</scope>
    <source>
        <strain evidence="4 5">DBV 063 E5</strain>
    </source>
</reference>
<feature type="compositionally biased region" description="Basic and acidic residues" evidence="3">
    <location>
        <begin position="410"/>
        <end position="432"/>
    </location>
</feature>
<evidence type="ECO:0000256" key="1">
    <source>
        <dbReference type="ARBA" id="ARBA00022574"/>
    </source>
</evidence>
<proteinExistence type="predicted"/>
<feature type="compositionally biased region" description="Basic and acidic residues" evidence="3">
    <location>
        <begin position="388"/>
        <end position="400"/>
    </location>
</feature>
<dbReference type="AlphaFoldDB" id="A0AAV9IY67"/>
<dbReference type="PANTHER" id="PTHR19857:SF21">
    <property type="entry name" value="ANAPHASE-PROMOTING COMPLEX SUBUNIT 4 WD40 DOMAIN-CONTAINING PROTEIN"/>
    <property type="match status" value="1"/>
</dbReference>
<protein>
    <submittedName>
        <fullName evidence="4">Uncharacterized protein</fullName>
    </submittedName>
</protein>
<name>A0AAV9IY67_CYACA</name>
<evidence type="ECO:0000256" key="2">
    <source>
        <dbReference type="ARBA" id="ARBA00022737"/>
    </source>
</evidence>
<dbReference type="Proteomes" id="UP001301350">
    <property type="component" value="Unassembled WGS sequence"/>
</dbReference>
<feature type="region of interest" description="Disordered" evidence="3">
    <location>
        <begin position="1"/>
        <end position="30"/>
    </location>
</feature>
<dbReference type="EMBL" id="JANCYW010000011">
    <property type="protein sequence ID" value="KAK4537272.1"/>
    <property type="molecule type" value="Genomic_DNA"/>
</dbReference>
<feature type="compositionally biased region" description="Gly residues" evidence="3">
    <location>
        <begin position="1"/>
        <end position="13"/>
    </location>
</feature>
<dbReference type="InterPro" id="IPR036322">
    <property type="entry name" value="WD40_repeat_dom_sf"/>
</dbReference>
<dbReference type="InterPro" id="IPR051179">
    <property type="entry name" value="WD_repeat_multifunction"/>
</dbReference>
<dbReference type="SUPFAM" id="SSF50978">
    <property type="entry name" value="WD40 repeat-like"/>
    <property type="match status" value="1"/>
</dbReference>
<feature type="compositionally biased region" description="Low complexity" evidence="3">
    <location>
        <begin position="376"/>
        <end position="387"/>
    </location>
</feature>
<organism evidence="4 5">
    <name type="scientific">Cyanidium caldarium</name>
    <name type="common">Red alga</name>
    <dbReference type="NCBI Taxonomy" id="2771"/>
    <lineage>
        <taxon>Eukaryota</taxon>
        <taxon>Rhodophyta</taxon>
        <taxon>Bangiophyceae</taxon>
        <taxon>Cyanidiales</taxon>
        <taxon>Cyanidiaceae</taxon>
        <taxon>Cyanidium</taxon>
    </lineage>
</organism>
<evidence type="ECO:0000256" key="3">
    <source>
        <dbReference type="SAM" id="MobiDB-lite"/>
    </source>
</evidence>
<sequence>MWVSGGGGGGCGLGVPRATPAGRAARSRFPQRSLWRALRRASTRSHWHRVRLHCPPPSDPPTAPDDDDDGGGGGGQRLDLSKLQQRVRDLEASLRREQQTSAHNWRAGAREQQALMVFEDDTVRGFKYVDTELVVGSQSGEVRLIDLREHVLLKSLEPPVGVERQGRPGGVAGAETTALDFDGITAAVGYATGSLQCWFVRGSRGPTDWLTWPRAFFTPVTGVAVLPHNRVAAASLDGRLRVFPAEPPPPGALIVPTQPALDVDVQVPILSMQATDDYCLLGCLDGVVRAYSLRNGELVLQMDVHPSSGSAAGITSMYYEDEMQWLWTGSETGLLHGIDLSTSRVMHRFRAHRGAVKAIQANAARVVTCGVAPEPMTDSAMKTTMTTTRDEGARGEREEWNDPLSSARSETGDAERDGDRTESDDASRRAPAGDDAEALVGSSTFGLGSAAIRVWSRGDCRQLFELAGHSDTLSTIQFDDKKLISDGLGNVLIVHNFT</sequence>
<accession>A0AAV9IY67</accession>
<evidence type="ECO:0000313" key="4">
    <source>
        <dbReference type="EMBL" id="KAK4537272.1"/>
    </source>
</evidence>
<dbReference type="PANTHER" id="PTHR19857">
    <property type="entry name" value="MITOCHONDRIAL DIVISION PROTEIN 1-RELATED"/>
    <property type="match status" value="1"/>
</dbReference>
<keyword evidence="1" id="KW-0853">WD repeat</keyword>
<dbReference type="Gene3D" id="2.130.10.10">
    <property type="entry name" value="YVTN repeat-like/Quinoprotein amine dehydrogenase"/>
    <property type="match status" value="2"/>
</dbReference>
<comment type="caution">
    <text evidence="4">The sequence shown here is derived from an EMBL/GenBank/DDBJ whole genome shotgun (WGS) entry which is preliminary data.</text>
</comment>
<feature type="region of interest" description="Disordered" evidence="3">
    <location>
        <begin position="375"/>
        <end position="436"/>
    </location>
</feature>